<dbReference type="InterPro" id="IPR019099">
    <property type="entry name" value="Uncharacterised_PGPGW_TM"/>
</dbReference>
<keyword evidence="3" id="KW-1185">Reference proteome</keyword>
<feature type="transmembrane region" description="Helical" evidence="1">
    <location>
        <begin position="58"/>
        <end position="77"/>
    </location>
</feature>
<feature type="transmembrane region" description="Helical" evidence="1">
    <location>
        <begin position="31"/>
        <end position="52"/>
    </location>
</feature>
<feature type="transmembrane region" description="Helical" evidence="1">
    <location>
        <begin position="98"/>
        <end position="120"/>
    </location>
</feature>
<dbReference type="Pfam" id="PF09656">
    <property type="entry name" value="PGPGW"/>
    <property type="match status" value="1"/>
</dbReference>
<reference evidence="2" key="1">
    <citation type="submission" date="2021-01" db="EMBL/GenBank/DDBJ databases">
        <title>Whole genome shotgun sequence of Actinoplanes tereljensis NBRC 105297.</title>
        <authorList>
            <person name="Komaki H."/>
            <person name="Tamura T."/>
        </authorList>
    </citation>
    <scope>NUCLEOTIDE SEQUENCE</scope>
    <source>
        <strain evidence="2">NBRC 105297</strain>
    </source>
</reference>
<name>A0A919NH94_9ACTN</name>
<sequence length="122" mass="13611">MSDALDRDSVKDAVELRVTAQRERHRRRPPVLRVLVGAGGFLLSLAGVLLLWAPEFGLPLLVAGLGLLALEFDWAMRARVWTEWRVALLRDRVKRQPALLKIGLPLTLLAVVFAAVWLALVN</sequence>
<dbReference type="AlphaFoldDB" id="A0A919NH94"/>
<comment type="caution">
    <text evidence="2">The sequence shown here is derived from an EMBL/GenBank/DDBJ whole genome shotgun (WGS) entry which is preliminary data.</text>
</comment>
<dbReference type="RefSeq" id="WP_203798569.1">
    <property type="nucleotide sequence ID" value="NZ_BOMY01000002.1"/>
</dbReference>
<dbReference type="EMBL" id="BOMY01000002">
    <property type="protein sequence ID" value="GIF17966.1"/>
    <property type="molecule type" value="Genomic_DNA"/>
</dbReference>
<evidence type="ECO:0008006" key="4">
    <source>
        <dbReference type="Google" id="ProtNLM"/>
    </source>
</evidence>
<accession>A0A919NH94</accession>
<proteinExistence type="predicted"/>
<organism evidence="2 3">
    <name type="scientific">Paractinoplanes tereljensis</name>
    <dbReference type="NCBI Taxonomy" id="571912"/>
    <lineage>
        <taxon>Bacteria</taxon>
        <taxon>Bacillati</taxon>
        <taxon>Actinomycetota</taxon>
        <taxon>Actinomycetes</taxon>
        <taxon>Micromonosporales</taxon>
        <taxon>Micromonosporaceae</taxon>
        <taxon>Paractinoplanes</taxon>
    </lineage>
</organism>
<evidence type="ECO:0000256" key="1">
    <source>
        <dbReference type="SAM" id="Phobius"/>
    </source>
</evidence>
<dbReference type="Proteomes" id="UP000623608">
    <property type="component" value="Unassembled WGS sequence"/>
</dbReference>
<evidence type="ECO:0000313" key="2">
    <source>
        <dbReference type="EMBL" id="GIF17966.1"/>
    </source>
</evidence>
<gene>
    <name evidence="2" type="ORF">Ate02nite_06960</name>
</gene>
<keyword evidence="1" id="KW-0812">Transmembrane</keyword>
<evidence type="ECO:0000313" key="3">
    <source>
        <dbReference type="Proteomes" id="UP000623608"/>
    </source>
</evidence>
<protein>
    <recommendedName>
        <fullName evidence="4">TIGR02611 family protein</fullName>
    </recommendedName>
</protein>
<keyword evidence="1" id="KW-1133">Transmembrane helix</keyword>
<keyword evidence="1" id="KW-0472">Membrane</keyword>